<dbReference type="AlphaFoldDB" id="A0A4D7AX31"/>
<dbReference type="Pfam" id="PF09867">
    <property type="entry name" value="TagF_N"/>
    <property type="match status" value="1"/>
</dbReference>
<dbReference type="KEGG" id="pstg:E8M01_07215"/>
<gene>
    <name evidence="1" type="primary">tagF</name>
    <name evidence="1" type="ORF">E8M01_07215</name>
</gene>
<dbReference type="InterPro" id="IPR017748">
    <property type="entry name" value="TagF"/>
</dbReference>
<name>A0A4D7AX31_9HYPH</name>
<dbReference type="Gene3D" id="3.40.1730.10">
    <property type="entry name" value="pa0076 domain"/>
    <property type="match status" value="1"/>
</dbReference>
<dbReference type="PIRSF" id="PIRSF029287">
    <property type="entry name" value="UCP029287"/>
    <property type="match status" value="1"/>
</dbReference>
<accession>A0A4D7AX31</accession>
<protein>
    <submittedName>
        <fullName evidence="1">Type VI secretion system-associated protein TagF</fullName>
    </submittedName>
</protein>
<keyword evidence="2" id="KW-1185">Reference proteome</keyword>
<sequence>MAYGVFGKLPAKRDFVAIDLPSPVLRPWETWLQGVMAASKLSLGNHWNAAFIKAPIWRFWCGSSVLGTSVVGALMPSVDGVGRYFPLTVAAPAPTGHRFAPPSQDNRTADFEALEDLMLLALDPDCDFDAFLASLRAIEAPAALTGPALGDGETFLGIGAGEATLDDRLNDAQRRAEAAAVEAMSAWWTVGGDGFAPAALNVRGLPSSATFAAMLTGTFEQGS</sequence>
<proteinExistence type="predicted"/>
<dbReference type="EMBL" id="CP039690">
    <property type="protein sequence ID" value="QCI64055.1"/>
    <property type="molecule type" value="Genomic_DNA"/>
</dbReference>
<evidence type="ECO:0000313" key="2">
    <source>
        <dbReference type="Proteomes" id="UP000298781"/>
    </source>
</evidence>
<dbReference type="NCBIfam" id="TIGR03373">
    <property type="entry name" value="VI_minor_4"/>
    <property type="match status" value="1"/>
</dbReference>
<dbReference type="Proteomes" id="UP000298781">
    <property type="component" value="Chromosome"/>
</dbReference>
<dbReference type="OrthoDB" id="9801841at2"/>
<organism evidence="1 2">
    <name type="scientific">Phreatobacter stygius</name>
    <dbReference type="NCBI Taxonomy" id="1940610"/>
    <lineage>
        <taxon>Bacteria</taxon>
        <taxon>Pseudomonadati</taxon>
        <taxon>Pseudomonadota</taxon>
        <taxon>Alphaproteobacteria</taxon>
        <taxon>Hyphomicrobiales</taxon>
        <taxon>Phreatobacteraceae</taxon>
        <taxon>Phreatobacter</taxon>
    </lineage>
</organism>
<dbReference type="RefSeq" id="WP_136959511.1">
    <property type="nucleotide sequence ID" value="NZ_CP039690.1"/>
</dbReference>
<reference evidence="1 2" key="1">
    <citation type="submission" date="2019-04" db="EMBL/GenBank/DDBJ databases">
        <title>Phreatobacter aquaticus sp. nov.</title>
        <authorList>
            <person name="Choi A."/>
        </authorList>
    </citation>
    <scope>NUCLEOTIDE SEQUENCE [LARGE SCALE GENOMIC DNA]</scope>
    <source>
        <strain evidence="1 2">KCTC 52518</strain>
    </source>
</reference>
<evidence type="ECO:0000313" key="1">
    <source>
        <dbReference type="EMBL" id="QCI64055.1"/>
    </source>
</evidence>
<dbReference type="InterPro" id="IPR038225">
    <property type="entry name" value="TagF_sf"/>
</dbReference>